<feature type="region of interest" description="Disordered" evidence="1">
    <location>
        <begin position="71"/>
        <end position="141"/>
    </location>
</feature>
<reference evidence="3 4" key="1">
    <citation type="journal article" date="2019" name="PLoS Biol.">
        <title>Sex chromosomes control vertical transmission of feminizing Wolbachia symbionts in an isopod.</title>
        <authorList>
            <person name="Becking T."/>
            <person name="Chebbi M.A."/>
            <person name="Giraud I."/>
            <person name="Moumen B."/>
            <person name="Laverre T."/>
            <person name="Caubet Y."/>
            <person name="Peccoud J."/>
            <person name="Gilbert C."/>
            <person name="Cordaux R."/>
        </authorList>
    </citation>
    <scope>NUCLEOTIDE SEQUENCE [LARGE SCALE GENOMIC DNA]</scope>
    <source>
        <strain evidence="3">ANa2</strain>
        <tissue evidence="3">Whole body excluding digestive tract and cuticle</tissue>
    </source>
</reference>
<dbReference type="AlphaFoldDB" id="A0A5N5SQU3"/>
<evidence type="ECO:0000313" key="3">
    <source>
        <dbReference type="EMBL" id="KAB7496483.1"/>
    </source>
</evidence>
<proteinExistence type="predicted"/>
<dbReference type="EMBL" id="SEYY01021305">
    <property type="protein sequence ID" value="KAB7496483.1"/>
    <property type="molecule type" value="Genomic_DNA"/>
</dbReference>
<feature type="compositionally biased region" description="Polar residues" evidence="1">
    <location>
        <begin position="104"/>
        <end position="126"/>
    </location>
</feature>
<protein>
    <submittedName>
        <fullName evidence="3">NudC domain-containing protein 3</fullName>
    </submittedName>
</protein>
<comment type="caution">
    <text evidence="3">The sequence shown here is derived from an EMBL/GenBank/DDBJ whole genome shotgun (WGS) entry which is preliminary data.</text>
</comment>
<dbReference type="PROSITE" id="PS51203">
    <property type="entry name" value="CS"/>
    <property type="match status" value="1"/>
</dbReference>
<dbReference type="InterPro" id="IPR037898">
    <property type="entry name" value="NudC_fam"/>
</dbReference>
<dbReference type="Proteomes" id="UP000326759">
    <property type="component" value="Unassembled WGS sequence"/>
</dbReference>
<evidence type="ECO:0000313" key="4">
    <source>
        <dbReference type="Proteomes" id="UP000326759"/>
    </source>
</evidence>
<dbReference type="SUPFAM" id="SSF49764">
    <property type="entry name" value="HSP20-like chaperones"/>
    <property type="match status" value="1"/>
</dbReference>
<gene>
    <name evidence="3" type="primary">NUDCD3</name>
    <name evidence="3" type="ORF">Anas_10744</name>
</gene>
<feature type="compositionally biased region" description="Basic and acidic residues" evidence="1">
    <location>
        <begin position="127"/>
        <end position="136"/>
    </location>
</feature>
<evidence type="ECO:0000256" key="1">
    <source>
        <dbReference type="SAM" id="MobiDB-lite"/>
    </source>
</evidence>
<keyword evidence="4" id="KW-1185">Reference proteome</keyword>
<dbReference type="OrthoDB" id="515366at2759"/>
<dbReference type="PANTHER" id="PTHR12356:SF19">
    <property type="entry name" value="NUDC DOMAIN-CONTAINING PROTEIN 3"/>
    <property type="match status" value="1"/>
</dbReference>
<accession>A0A5N5SQU3</accession>
<dbReference type="Pfam" id="PF04969">
    <property type="entry name" value="CS"/>
    <property type="match status" value="1"/>
</dbReference>
<dbReference type="PANTHER" id="PTHR12356">
    <property type="entry name" value="NUCLEAR MOVEMENT PROTEIN NUDC"/>
    <property type="match status" value="1"/>
</dbReference>
<name>A0A5N5SQU3_9CRUS</name>
<dbReference type="Gene3D" id="2.60.40.790">
    <property type="match status" value="1"/>
</dbReference>
<dbReference type="GO" id="GO:0006457">
    <property type="term" value="P:protein folding"/>
    <property type="evidence" value="ECO:0007669"/>
    <property type="project" value="TreeGrafter"/>
</dbReference>
<dbReference type="GO" id="GO:0051082">
    <property type="term" value="F:unfolded protein binding"/>
    <property type="evidence" value="ECO:0007669"/>
    <property type="project" value="TreeGrafter"/>
</dbReference>
<sequence>MDKSDNDDVDKYDEILKKIFDEENNSVNKFFDAIFGFFSRNKPELIYDSSKYYGKQVLVSSYEKWQNKYLNSQKTPETSSKSEPHAKDKREVSNFWQSAPPGGPTNTTYTSTVSRRPENHSTSLTKSKNDSDEKPKPLVFDTTNGAKLDKYSWTQSVDDVDLRIPVIQKITKGNQIDKKHLKVEAQLLDSNENEILIEGDLLHDVRVDDCVWLLCPGQHIAILLEKIEEKLWDRCLTHESPIDITKIVAEREFHSLPDEDKIQIEKVIADVQKKERGEPTIAQAKMETILRKAWVADGSPFKDQPFDPSLVQVVSSASTS</sequence>
<feature type="compositionally biased region" description="Basic and acidic residues" evidence="1">
    <location>
        <begin position="80"/>
        <end position="92"/>
    </location>
</feature>
<organism evidence="3 4">
    <name type="scientific">Armadillidium nasatum</name>
    <dbReference type="NCBI Taxonomy" id="96803"/>
    <lineage>
        <taxon>Eukaryota</taxon>
        <taxon>Metazoa</taxon>
        <taxon>Ecdysozoa</taxon>
        <taxon>Arthropoda</taxon>
        <taxon>Crustacea</taxon>
        <taxon>Multicrustacea</taxon>
        <taxon>Malacostraca</taxon>
        <taxon>Eumalacostraca</taxon>
        <taxon>Peracarida</taxon>
        <taxon>Isopoda</taxon>
        <taxon>Oniscidea</taxon>
        <taxon>Crinocheta</taxon>
        <taxon>Armadillidiidae</taxon>
        <taxon>Armadillidium</taxon>
    </lineage>
</organism>
<dbReference type="InterPro" id="IPR007052">
    <property type="entry name" value="CS_dom"/>
</dbReference>
<dbReference type="InterPro" id="IPR008978">
    <property type="entry name" value="HSP20-like_chaperone"/>
</dbReference>
<evidence type="ECO:0000259" key="2">
    <source>
        <dbReference type="PROSITE" id="PS51203"/>
    </source>
</evidence>
<feature type="domain" description="CS" evidence="2">
    <location>
        <begin position="146"/>
        <end position="236"/>
    </location>
</feature>
<dbReference type="GO" id="GO:0005737">
    <property type="term" value="C:cytoplasm"/>
    <property type="evidence" value="ECO:0007669"/>
    <property type="project" value="TreeGrafter"/>
</dbReference>